<evidence type="ECO:0000259" key="1">
    <source>
        <dbReference type="SMART" id="SM00912"/>
    </source>
</evidence>
<organism evidence="2 3">
    <name type="scientific">Nostoc minutum NIES-26</name>
    <dbReference type="NCBI Taxonomy" id="1844469"/>
    <lineage>
        <taxon>Bacteria</taxon>
        <taxon>Bacillati</taxon>
        <taxon>Cyanobacteriota</taxon>
        <taxon>Cyanophyceae</taxon>
        <taxon>Nostocales</taxon>
        <taxon>Nostocaceae</taxon>
        <taxon>Nostoc</taxon>
    </lineage>
</organism>
<accession>A0A367Q300</accession>
<dbReference type="EMBL" id="LXQD01000350">
    <property type="protein sequence ID" value="RCJ18161.1"/>
    <property type="molecule type" value="Genomic_DNA"/>
</dbReference>
<dbReference type="InterPro" id="IPR012334">
    <property type="entry name" value="Pectin_lyas_fold"/>
</dbReference>
<evidence type="ECO:0000313" key="3">
    <source>
        <dbReference type="Proteomes" id="UP000252107"/>
    </source>
</evidence>
<dbReference type="Proteomes" id="UP000252107">
    <property type="component" value="Unassembled WGS sequence"/>
</dbReference>
<dbReference type="Pfam" id="PF05860">
    <property type="entry name" value="TPS"/>
    <property type="match status" value="1"/>
</dbReference>
<reference evidence="2" key="1">
    <citation type="submission" date="2016-04" db="EMBL/GenBank/DDBJ databases">
        <authorList>
            <person name="Tabuchi Yagui T.R."/>
        </authorList>
    </citation>
    <scope>NUCLEOTIDE SEQUENCE [LARGE SCALE GENOMIC DNA]</scope>
    <source>
        <strain evidence="2">NIES-26</strain>
    </source>
</reference>
<sequence>MVQGWKCHSYKLVSILTCKFLWILIGTPTLAQITPDGTLGTEASHVRPGDIIRIDGGATRGTNLFHSFADFNVRNSESVYFVNPWGIENIISRVTGKNISSILGKLGVEGGANLFLLNPNGIIFGKNAQLDIRGSFIGSTANSWQFSHNQEFSATNPQAPPLLTINTPLGLQSGSQILGNIINQGNLTVGQDLHLTANNLNLQGTLQAGRDLTLQAQDTLQIRDNFQQPFRAIAGGKMVVQGETKVDIFTLNHQASGFFSGGDMVLRSNHPVSGDARFYSGTNFRIEQNNTLGSLFSPYDPIILATGDVNIGNYTGASLHILAGGSVQLGNVIINSVGDSLNTINLSNANFIPGTTTTYSQLSPVTLSDGKTTLSIHGSTRPTLDVRAGIDWNQLPFTGIPSITNSVAFPAGTVTFQPPTLTGANIKVNNVRVTPANGVVYLTNQYRANQSLIGDITFGSINTQNFTGSGSVFLDSSNNIYSNVTPSSNGQINTNSRDGNAGNVNLIARDSISLNNGAAIRSATLGAGNAGDVNIETQTLSIKNGSFITTTTAGQGTGGNLTINASNAVELIGTSNTGFRSTLASQTGGAGNAGSMTINTRNLTVRDGAIISGDSFSQGQGSNVNINVTEFLKVIGTSADGRFRSAVTAEVQGTGDGGNLKIETRNLTVRDGAIISGDSFSQGQGSNVNINVTEFLKVIGTSADGRFRSAVTAEVEGTGDGGNLKIETRNLTVRDGAFISTTTFNQGNGGQLIVNASDSVELIGSNGQFATGLFSETSNGSGNGGNLEITTDRLLIQNGASASASSFAGGKAGNLTVNALESAELIGTKTDEAGIFRSSGLFSFTRGGSNAGDLKINTSRLLIQDGGQASADTRGSSNGGNLTVNATESVEIIGTAANGELNSSLDTTTAFEGAAGVLTINTQKLVLRDGGQVSVTTFGEGKAGSLIINAANSVELTGASPIGAKFPSAILSRVVRNGTAGDIRINTDELTIENGAIITVNSGGNSKAGDLQASARVLRLDNQGQILAETASGDGGNITLNVQDLLFLHRNSQISATAGTQQTGGDGGNITINVSDGFIVAFPNQNNDIVANAFQGKGGNININARSIFSLAQRPSTPPNNTNDIDASSQFGLIGAVTMNTPDVDPSRGLVQLPNNFTNASQQIVSSCNLGSPARRSSFTVTGRGGIARSPMEPFQGEVSTARWISLDTRNQRQNSNTSNDSLQSPTPKIVEAQGWIVDNNGNVSLVAQVPNVTPRGLSVSHGVCSVK</sequence>
<dbReference type="Gene3D" id="2.160.20.10">
    <property type="entry name" value="Single-stranded right-handed beta-helix, Pectin lyase-like"/>
    <property type="match status" value="3"/>
</dbReference>
<dbReference type="SMART" id="SM00912">
    <property type="entry name" value="Haemagg_act"/>
    <property type="match status" value="1"/>
</dbReference>
<dbReference type="NCBIfam" id="TIGR01901">
    <property type="entry name" value="adhes_NPXG"/>
    <property type="match status" value="1"/>
</dbReference>
<dbReference type="InterPro" id="IPR011050">
    <property type="entry name" value="Pectin_lyase_fold/virulence"/>
</dbReference>
<dbReference type="SUPFAM" id="SSF51126">
    <property type="entry name" value="Pectin lyase-like"/>
    <property type="match status" value="5"/>
</dbReference>
<feature type="domain" description="Filamentous haemagglutinin FhaB/tRNA nuclease CdiA-like TPS" evidence="1">
    <location>
        <begin position="34"/>
        <end position="147"/>
    </location>
</feature>
<name>A0A367Q300_9NOSO</name>
<comment type="caution">
    <text evidence="2">The sequence shown here is derived from an EMBL/GenBank/DDBJ whole genome shotgun (WGS) entry which is preliminary data.</text>
</comment>
<protein>
    <recommendedName>
        <fullName evidence="1">Filamentous haemagglutinin FhaB/tRNA nuclease CdiA-like TPS domain-containing protein</fullName>
    </recommendedName>
</protein>
<dbReference type="InterPro" id="IPR008638">
    <property type="entry name" value="FhaB/CdiA-like_TPS"/>
</dbReference>
<gene>
    <name evidence="2" type="ORF">A6770_06175</name>
</gene>
<keyword evidence="3" id="KW-1185">Reference proteome</keyword>
<dbReference type="AlphaFoldDB" id="A0A367Q300"/>
<proteinExistence type="predicted"/>
<evidence type="ECO:0000313" key="2">
    <source>
        <dbReference type="EMBL" id="RCJ18161.1"/>
    </source>
</evidence>